<gene>
    <name evidence="5" type="ORF">FME351_LOCUS27125</name>
    <name evidence="4" type="ORF">GRG538_LOCUS25195</name>
    <name evidence="7" type="ORF">HFQ381_LOCUS25407</name>
    <name evidence="3" type="ORF">LUA448_LOCUS31676</name>
    <name evidence="9" type="ORF">QYT958_LOCUS17186</name>
    <name evidence="2" type="ORF">TIS948_LOCUS24466</name>
    <name evidence="8" type="ORF">TSG867_LOCUS30476</name>
    <name evidence="6" type="ORF">UJA718_LOCUS19641</name>
</gene>
<dbReference type="Proteomes" id="UP000663848">
    <property type="component" value="Unassembled WGS sequence"/>
</dbReference>
<evidence type="ECO:0000313" key="11">
    <source>
        <dbReference type="Proteomes" id="UP000663873"/>
    </source>
</evidence>
<evidence type="ECO:0000313" key="4">
    <source>
        <dbReference type="EMBL" id="CAF3650942.1"/>
    </source>
</evidence>
<keyword evidence="1" id="KW-1133">Transmembrane helix</keyword>
<comment type="caution">
    <text evidence="2">The sequence shown here is derived from an EMBL/GenBank/DDBJ whole genome shotgun (WGS) entry which is preliminary data.</text>
</comment>
<reference evidence="2" key="1">
    <citation type="submission" date="2021-02" db="EMBL/GenBank/DDBJ databases">
        <authorList>
            <person name="Nowell W R."/>
        </authorList>
    </citation>
    <scope>NUCLEOTIDE SEQUENCE</scope>
</reference>
<dbReference type="EMBL" id="CAJOBP010003520">
    <property type="protein sequence ID" value="CAF4408522.1"/>
    <property type="molecule type" value="Genomic_DNA"/>
</dbReference>
<dbReference type="Proteomes" id="UP000663862">
    <property type="component" value="Unassembled WGS sequence"/>
</dbReference>
<dbReference type="EMBL" id="CAJNYU010003665">
    <property type="protein sequence ID" value="CAF3691983.1"/>
    <property type="molecule type" value="Genomic_DNA"/>
</dbReference>
<dbReference type="EMBL" id="CAJOBQ010004885">
    <property type="protein sequence ID" value="CAF4645836.1"/>
    <property type="molecule type" value="Genomic_DNA"/>
</dbReference>
<dbReference type="AlphaFoldDB" id="A0A817X714"/>
<protein>
    <submittedName>
        <fullName evidence="2">Uncharacterized protein</fullName>
    </submittedName>
</protein>
<evidence type="ECO:0000256" key="1">
    <source>
        <dbReference type="SAM" id="Phobius"/>
    </source>
</evidence>
<accession>A0A817X714</accession>
<evidence type="ECO:0000313" key="6">
    <source>
        <dbReference type="EMBL" id="CAF4408522.1"/>
    </source>
</evidence>
<dbReference type="EMBL" id="CAJNXB010004225">
    <property type="protein sequence ID" value="CAF3364396.1"/>
    <property type="molecule type" value="Genomic_DNA"/>
</dbReference>
<evidence type="ECO:0000313" key="5">
    <source>
        <dbReference type="EMBL" id="CAF3691983.1"/>
    </source>
</evidence>
<name>A0A817X714_9BILA</name>
<dbReference type="Proteomes" id="UP000663825">
    <property type="component" value="Unassembled WGS sequence"/>
</dbReference>
<keyword evidence="11" id="KW-1185">Reference proteome</keyword>
<dbReference type="EMBL" id="CAJOBO010002841">
    <property type="protein sequence ID" value="CAF4470534.1"/>
    <property type="molecule type" value="Genomic_DNA"/>
</dbReference>
<dbReference type="Proteomes" id="UP000663872">
    <property type="component" value="Unassembled WGS sequence"/>
</dbReference>
<dbReference type="Proteomes" id="UP000663833">
    <property type="component" value="Unassembled WGS sequence"/>
</dbReference>
<evidence type="ECO:0000313" key="7">
    <source>
        <dbReference type="EMBL" id="CAF4470534.1"/>
    </source>
</evidence>
<dbReference type="Proteomes" id="UP000663873">
    <property type="component" value="Unassembled WGS sequence"/>
</dbReference>
<dbReference type="EMBL" id="CAJNYD010004713">
    <property type="protein sequence ID" value="CAF3626020.1"/>
    <property type="molecule type" value="Genomic_DNA"/>
</dbReference>
<dbReference type="Proteomes" id="UP000663851">
    <property type="component" value="Unassembled WGS sequence"/>
</dbReference>
<evidence type="ECO:0000313" key="9">
    <source>
        <dbReference type="EMBL" id="CAF4690792.1"/>
    </source>
</evidence>
<dbReference type="EMBL" id="CAJOBR010002573">
    <property type="protein sequence ID" value="CAF4690792.1"/>
    <property type="molecule type" value="Genomic_DNA"/>
</dbReference>
<organism evidence="2 10">
    <name type="scientific">Rotaria socialis</name>
    <dbReference type="NCBI Taxonomy" id="392032"/>
    <lineage>
        <taxon>Eukaryota</taxon>
        <taxon>Metazoa</taxon>
        <taxon>Spiralia</taxon>
        <taxon>Gnathifera</taxon>
        <taxon>Rotifera</taxon>
        <taxon>Eurotatoria</taxon>
        <taxon>Bdelloidea</taxon>
        <taxon>Philodinida</taxon>
        <taxon>Philodinidae</taxon>
        <taxon>Rotaria</taxon>
    </lineage>
</organism>
<feature type="transmembrane region" description="Helical" evidence="1">
    <location>
        <begin position="107"/>
        <end position="125"/>
    </location>
</feature>
<proteinExistence type="predicted"/>
<keyword evidence="1" id="KW-0472">Membrane</keyword>
<evidence type="ECO:0000313" key="3">
    <source>
        <dbReference type="EMBL" id="CAF3626020.1"/>
    </source>
</evidence>
<keyword evidence="1" id="KW-0812">Transmembrane</keyword>
<dbReference type="Proteomes" id="UP000663869">
    <property type="component" value="Unassembled WGS sequence"/>
</dbReference>
<dbReference type="EMBL" id="CAJNYT010004301">
    <property type="protein sequence ID" value="CAF3650942.1"/>
    <property type="molecule type" value="Genomic_DNA"/>
</dbReference>
<sequence length="129" mass="15144">MKLVKLIQQMEQLKLFQITCNDWQIQDNTKDYSFYYGIQPTQISVSSMNQSAMNEFHEELNSQTNFREYLNEFTINLPVITINSIKLQLSTLIQLTQTTNQLTRKPFVNILILNSFILTFLSHIANDFT</sequence>
<evidence type="ECO:0000313" key="8">
    <source>
        <dbReference type="EMBL" id="CAF4645836.1"/>
    </source>
</evidence>
<evidence type="ECO:0000313" key="2">
    <source>
        <dbReference type="EMBL" id="CAF3364396.1"/>
    </source>
</evidence>
<evidence type="ECO:0000313" key="10">
    <source>
        <dbReference type="Proteomes" id="UP000663825"/>
    </source>
</evidence>